<dbReference type="EMBL" id="LK052953">
    <property type="protein sequence ID" value="CDR48446.1"/>
    <property type="molecule type" value="Genomic_DNA"/>
</dbReference>
<accession>A0A061BMZ6</accession>
<name>A0A061BMZ6_RHOTO</name>
<organism evidence="1">
    <name type="scientific">Rhodotorula toruloides</name>
    <name type="common">Yeast</name>
    <name type="synonym">Rhodosporidium toruloides</name>
    <dbReference type="NCBI Taxonomy" id="5286"/>
    <lineage>
        <taxon>Eukaryota</taxon>
        <taxon>Fungi</taxon>
        <taxon>Dikarya</taxon>
        <taxon>Basidiomycota</taxon>
        <taxon>Pucciniomycotina</taxon>
        <taxon>Microbotryomycetes</taxon>
        <taxon>Sporidiobolales</taxon>
        <taxon>Sporidiobolaceae</taxon>
        <taxon>Rhodotorula</taxon>
    </lineage>
</organism>
<gene>
    <name evidence="1" type="ORF">RHTO0S_18e00232g</name>
</gene>
<evidence type="ECO:0000313" key="1">
    <source>
        <dbReference type="EMBL" id="CDR48446.1"/>
    </source>
</evidence>
<sequence>MADYDKRCASIKAWHDLRATVYARVYRRTDDHGKQALQEELDRIMGLVMSRQISIGYLPPLFGGPTDAHHPTISNKYRAVLFASDGTVVGLLDELRAIARQRPEIRRILHDLPALCSVWENQQAGCCPFWEQMTQDEQWEAVSALKNLVQALGPDADVFDNIHTSTIRAALEHCGVNGIAFRRRRERPPPLAERIALNRMLQGRAAALAPNIAHLEPTHPRVATHEEVTRQLRDEEEALEGQQHLHNIRRRMDALDYRSLSHRLLDQTLSSRKARIYGMV</sequence>
<proteinExistence type="predicted"/>
<dbReference type="AlphaFoldDB" id="A0A061BMZ6"/>
<reference evidence="1" key="1">
    <citation type="journal article" date="2014" name="Genome Announc.">
        <title>Draft genome sequence of Rhodosporidium toruloides CECT1137, an oleaginous yeast of biotechnological interest.</title>
        <authorList>
            <person name="Morin N."/>
            <person name="Calcas X."/>
            <person name="Devillers H."/>
            <person name="Durrens P."/>
            <person name="Sherman D.J."/>
            <person name="Nicaud J.-M."/>
            <person name="Neuveglise C."/>
        </authorList>
    </citation>
    <scope>NUCLEOTIDE SEQUENCE</scope>
    <source>
        <strain evidence="1">CECT1137</strain>
    </source>
</reference>
<protein>
    <submittedName>
        <fullName evidence="1">RHTO0S18e00232g1_1</fullName>
    </submittedName>
</protein>
<dbReference type="OrthoDB" id="2528594at2759"/>